<evidence type="ECO:0000259" key="4">
    <source>
        <dbReference type="Pfam" id="PF07729"/>
    </source>
</evidence>
<organism evidence="5 6">
    <name type="scientific">Mesorhizobium tamadayense</name>
    <dbReference type="NCBI Taxonomy" id="425306"/>
    <lineage>
        <taxon>Bacteria</taxon>
        <taxon>Pseudomonadati</taxon>
        <taxon>Pseudomonadota</taxon>
        <taxon>Alphaproteobacteria</taxon>
        <taxon>Hyphomicrobiales</taxon>
        <taxon>Phyllobacteriaceae</taxon>
        <taxon>Mesorhizobium</taxon>
    </lineage>
</organism>
<dbReference type="SUPFAM" id="SSF48008">
    <property type="entry name" value="GntR ligand-binding domain-like"/>
    <property type="match status" value="1"/>
</dbReference>
<protein>
    <submittedName>
        <fullName evidence="5">FCD domain-containing protein</fullName>
    </submittedName>
</protein>
<evidence type="ECO:0000256" key="2">
    <source>
        <dbReference type="ARBA" id="ARBA00023125"/>
    </source>
</evidence>
<keyword evidence="6" id="KW-1185">Reference proteome</keyword>
<dbReference type="GO" id="GO:0003677">
    <property type="term" value="F:DNA binding"/>
    <property type="evidence" value="ECO:0007669"/>
    <property type="project" value="UniProtKB-KW"/>
</dbReference>
<gene>
    <name evidence="5" type="ORF">EH240_37495</name>
</gene>
<evidence type="ECO:0000256" key="1">
    <source>
        <dbReference type="ARBA" id="ARBA00023015"/>
    </source>
</evidence>
<accession>A0A3P3E2Y9</accession>
<dbReference type="Gene3D" id="1.20.120.530">
    <property type="entry name" value="GntR ligand-binding domain-like"/>
    <property type="match status" value="1"/>
</dbReference>
<evidence type="ECO:0000313" key="6">
    <source>
        <dbReference type="Proteomes" id="UP000273786"/>
    </source>
</evidence>
<comment type="caution">
    <text evidence="5">The sequence shown here is derived from an EMBL/GenBank/DDBJ whole genome shotgun (WGS) entry which is preliminary data.</text>
</comment>
<feature type="non-terminal residue" evidence="5">
    <location>
        <position position="1"/>
    </location>
</feature>
<dbReference type="InterPro" id="IPR008920">
    <property type="entry name" value="TF_FadR/GntR_C"/>
</dbReference>
<name>A0A3P3E2Y9_9HYPH</name>
<keyword evidence="2" id="KW-0238">DNA-binding</keyword>
<reference evidence="5 6" key="1">
    <citation type="submission" date="2018-11" db="EMBL/GenBank/DDBJ databases">
        <title>the genome of Mesorhizobium tamadayense DSM 28320.</title>
        <authorList>
            <person name="Gao J."/>
        </authorList>
    </citation>
    <scope>NUCLEOTIDE SEQUENCE [LARGE SCALE GENOMIC DNA]</scope>
    <source>
        <strain evidence="5 6">DSM 28320</strain>
    </source>
</reference>
<keyword evidence="1" id="KW-0805">Transcription regulation</keyword>
<keyword evidence="3" id="KW-0804">Transcription</keyword>
<sequence>GELFDQRMNPFFERLSVYFENRDSWRIAAEEHRAVRDAIAARDPERAKAAMQHHLRQSQLRFSRNFDERAVAREVAL</sequence>
<dbReference type="EMBL" id="RQXT01000242">
    <property type="protein sequence ID" value="RRH80032.1"/>
    <property type="molecule type" value="Genomic_DNA"/>
</dbReference>
<dbReference type="OrthoDB" id="9812645at2"/>
<dbReference type="AlphaFoldDB" id="A0A3P3E2Y9"/>
<dbReference type="Pfam" id="PF07729">
    <property type="entry name" value="FCD"/>
    <property type="match status" value="1"/>
</dbReference>
<proteinExistence type="predicted"/>
<dbReference type="RefSeq" id="WP_125007301.1">
    <property type="nucleotide sequence ID" value="NZ_RQXT01000242.1"/>
</dbReference>
<dbReference type="Proteomes" id="UP000273786">
    <property type="component" value="Unassembled WGS sequence"/>
</dbReference>
<evidence type="ECO:0000256" key="3">
    <source>
        <dbReference type="ARBA" id="ARBA00023163"/>
    </source>
</evidence>
<evidence type="ECO:0000313" key="5">
    <source>
        <dbReference type="EMBL" id="RRH80032.1"/>
    </source>
</evidence>
<feature type="domain" description="GntR C-terminal" evidence="4">
    <location>
        <begin position="14"/>
        <end position="56"/>
    </location>
</feature>
<dbReference type="InterPro" id="IPR011711">
    <property type="entry name" value="GntR_C"/>
</dbReference>